<dbReference type="Pfam" id="PF15375">
    <property type="entry name" value="FSAF1"/>
    <property type="match status" value="1"/>
</dbReference>
<evidence type="ECO:0000313" key="3">
    <source>
        <dbReference type="Proteomes" id="UP001172102"/>
    </source>
</evidence>
<evidence type="ECO:0008006" key="4">
    <source>
        <dbReference type="Google" id="ProtNLM"/>
    </source>
</evidence>
<dbReference type="PANTHER" id="PTHR28096">
    <property type="entry name" value="PROTEIN FAF1"/>
    <property type="match status" value="1"/>
</dbReference>
<accession>A0AA40A8L8</accession>
<feature type="region of interest" description="Disordered" evidence="1">
    <location>
        <begin position="217"/>
        <end position="302"/>
    </location>
</feature>
<feature type="compositionally biased region" description="Basic and acidic residues" evidence="1">
    <location>
        <begin position="11"/>
        <end position="20"/>
    </location>
</feature>
<name>A0AA40A8L8_9PEZI</name>
<gene>
    <name evidence="2" type="ORF">B0H67DRAFT_555235</name>
</gene>
<organism evidence="2 3">
    <name type="scientific">Lasiosphaeris hirsuta</name>
    <dbReference type="NCBI Taxonomy" id="260670"/>
    <lineage>
        <taxon>Eukaryota</taxon>
        <taxon>Fungi</taxon>
        <taxon>Dikarya</taxon>
        <taxon>Ascomycota</taxon>
        <taxon>Pezizomycotina</taxon>
        <taxon>Sordariomycetes</taxon>
        <taxon>Sordariomycetidae</taxon>
        <taxon>Sordariales</taxon>
        <taxon>Lasiosphaeriaceae</taxon>
        <taxon>Lasiosphaeris</taxon>
    </lineage>
</organism>
<dbReference type="InterPro" id="IPR027973">
    <property type="entry name" value="FSAF1-like"/>
</dbReference>
<dbReference type="GO" id="GO:0005730">
    <property type="term" value="C:nucleolus"/>
    <property type="evidence" value="ECO:0007669"/>
    <property type="project" value="TreeGrafter"/>
</dbReference>
<feature type="region of interest" description="Disordered" evidence="1">
    <location>
        <begin position="41"/>
        <end position="90"/>
    </location>
</feature>
<dbReference type="InterPro" id="IPR053030">
    <property type="entry name" value="Ribosomal_biogenesis_FAF1-like"/>
</dbReference>
<feature type="compositionally biased region" description="Basic residues" evidence="1">
    <location>
        <begin position="1"/>
        <end position="10"/>
    </location>
</feature>
<dbReference type="AlphaFoldDB" id="A0AA40A8L8"/>
<feature type="compositionally biased region" description="Low complexity" evidence="1">
    <location>
        <begin position="111"/>
        <end position="124"/>
    </location>
</feature>
<evidence type="ECO:0000256" key="1">
    <source>
        <dbReference type="SAM" id="MobiDB-lite"/>
    </source>
</evidence>
<comment type="caution">
    <text evidence="2">The sequence shown here is derived from an EMBL/GenBank/DDBJ whole genome shotgun (WGS) entry which is preliminary data.</text>
</comment>
<reference evidence="2" key="1">
    <citation type="submission" date="2023-06" db="EMBL/GenBank/DDBJ databases">
        <title>Genome-scale phylogeny and comparative genomics of the fungal order Sordariales.</title>
        <authorList>
            <consortium name="Lawrence Berkeley National Laboratory"/>
            <person name="Hensen N."/>
            <person name="Bonometti L."/>
            <person name="Westerberg I."/>
            <person name="Brannstrom I.O."/>
            <person name="Guillou S."/>
            <person name="Cros-Aarteil S."/>
            <person name="Calhoun S."/>
            <person name="Haridas S."/>
            <person name="Kuo A."/>
            <person name="Mondo S."/>
            <person name="Pangilinan J."/>
            <person name="Riley R."/>
            <person name="Labutti K."/>
            <person name="Andreopoulos B."/>
            <person name="Lipzen A."/>
            <person name="Chen C."/>
            <person name="Yanf M."/>
            <person name="Daum C."/>
            <person name="Ng V."/>
            <person name="Clum A."/>
            <person name="Steindorff A."/>
            <person name="Ohm R."/>
            <person name="Martin F."/>
            <person name="Silar P."/>
            <person name="Natvig D."/>
            <person name="Lalanne C."/>
            <person name="Gautier V."/>
            <person name="Ament-Velasquez S.L."/>
            <person name="Kruys A."/>
            <person name="Hutchinson M.I."/>
            <person name="Powell A.J."/>
            <person name="Barry K."/>
            <person name="Miller A.N."/>
            <person name="Grigoriev I.V."/>
            <person name="Debuchy R."/>
            <person name="Gladieux P."/>
            <person name="Thoren M.H."/>
            <person name="Johannesson H."/>
        </authorList>
    </citation>
    <scope>NUCLEOTIDE SEQUENCE</scope>
    <source>
        <strain evidence="2">SMH4607-1</strain>
    </source>
</reference>
<dbReference type="GO" id="GO:0000462">
    <property type="term" value="P:maturation of SSU-rRNA from tricistronic rRNA transcript (SSU-rRNA, 5.8S rRNA, LSU-rRNA)"/>
    <property type="evidence" value="ECO:0007669"/>
    <property type="project" value="TreeGrafter"/>
</dbReference>
<dbReference type="EMBL" id="JAUKUA010000005">
    <property type="protein sequence ID" value="KAK0711220.1"/>
    <property type="molecule type" value="Genomic_DNA"/>
</dbReference>
<sequence>MPSILGKRKPRPAEEEKSADDQAAAYEALKRNFEARFKPLEVDGPAHFEEDDEEYNGSTISDSSGSEWGGLSEDEDDVTESRGRRLHSTSPIRLNHVEARTQGVLVLQTAPLTTDTPTTNPKSTDPAREAPEDSAAFLANDLALQRLIAESHILSAAGGNASHYLSEAAASNGANSRTFAEGRTRLKTTDMRIQALGAKGSALTQAKMPMSMRKGITKTAETREETRRREARQNGIVLERERSSAPAAKKKKRSASDRPVDMPGVGKMRGAELRISAFEARSIASGGSRGGRGGGRGGKNRR</sequence>
<feature type="compositionally biased region" description="Gly residues" evidence="1">
    <location>
        <begin position="287"/>
        <end position="302"/>
    </location>
</feature>
<dbReference type="PANTHER" id="PTHR28096:SF1">
    <property type="entry name" value="PROTEIN FAF1"/>
    <property type="match status" value="1"/>
</dbReference>
<feature type="compositionally biased region" description="Basic and acidic residues" evidence="1">
    <location>
        <begin position="220"/>
        <end position="243"/>
    </location>
</feature>
<dbReference type="Proteomes" id="UP001172102">
    <property type="component" value="Unassembled WGS sequence"/>
</dbReference>
<evidence type="ECO:0000313" key="2">
    <source>
        <dbReference type="EMBL" id="KAK0711220.1"/>
    </source>
</evidence>
<feature type="region of interest" description="Disordered" evidence="1">
    <location>
        <begin position="1"/>
        <end position="23"/>
    </location>
</feature>
<protein>
    <recommendedName>
        <fullName evidence="4">Protein FAF1</fullName>
    </recommendedName>
</protein>
<feature type="region of interest" description="Disordered" evidence="1">
    <location>
        <begin position="111"/>
        <end position="130"/>
    </location>
</feature>
<keyword evidence="3" id="KW-1185">Reference proteome</keyword>
<feature type="compositionally biased region" description="Polar residues" evidence="1">
    <location>
        <begin position="56"/>
        <end position="66"/>
    </location>
</feature>
<proteinExistence type="predicted"/>